<comment type="caution">
    <text evidence="1">The sequence shown here is derived from an EMBL/GenBank/DDBJ whole genome shotgun (WGS) entry which is preliminary data.</text>
</comment>
<sequence length="89" mass="9438">MNIHECTQDKSLIVGHLSRDQTVPVEGLGSISTTAVAQVYLYSRLSLDHESPCATGGTEAVTTLVALDKAKHLFSYAANGTVSALCFLL</sequence>
<evidence type="ECO:0000313" key="1">
    <source>
        <dbReference type="EMBL" id="TPX39934.1"/>
    </source>
</evidence>
<protein>
    <submittedName>
        <fullName evidence="1">Uncharacterized protein</fullName>
    </submittedName>
</protein>
<gene>
    <name evidence="1" type="ORF">SeMB42_g06178</name>
</gene>
<accession>A0A507CM63</accession>
<organism evidence="1 2">
    <name type="scientific">Synchytrium endobioticum</name>
    <dbReference type="NCBI Taxonomy" id="286115"/>
    <lineage>
        <taxon>Eukaryota</taxon>
        <taxon>Fungi</taxon>
        <taxon>Fungi incertae sedis</taxon>
        <taxon>Chytridiomycota</taxon>
        <taxon>Chytridiomycota incertae sedis</taxon>
        <taxon>Chytridiomycetes</taxon>
        <taxon>Synchytriales</taxon>
        <taxon>Synchytriaceae</taxon>
        <taxon>Synchytrium</taxon>
    </lineage>
</organism>
<dbReference type="EMBL" id="QEAN01000331">
    <property type="protein sequence ID" value="TPX39934.1"/>
    <property type="molecule type" value="Genomic_DNA"/>
</dbReference>
<proteinExistence type="predicted"/>
<dbReference type="AlphaFoldDB" id="A0A507CM63"/>
<name>A0A507CM63_9FUNG</name>
<dbReference type="Proteomes" id="UP000317494">
    <property type="component" value="Unassembled WGS sequence"/>
</dbReference>
<reference evidence="1 2" key="1">
    <citation type="journal article" date="2019" name="Sci. Rep.">
        <title>Comparative genomics of chytrid fungi reveal insights into the obligate biotrophic and pathogenic lifestyle of Synchytrium endobioticum.</title>
        <authorList>
            <person name="van de Vossenberg B.T.L.H."/>
            <person name="Warris S."/>
            <person name="Nguyen H.D.T."/>
            <person name="van Gent-Pelzer M.P.E."/>
            <person name="Joly D.L."/>
            <person name="van de Geest H.C."/>
            <person name="Bonants P.J.M."/>
            <person name="Smith D.S."/>
            <person name="Levesque C.A."/>
            <person name="van der Lee T.A.J."/>
        </authorList>
    </citation>
    <scope>NUCLEOTIDE SEQUENCE [LARGE SCALE GENOMIC DNA]</scope>
    <source>
        <strain evidence="1 2">MB42</strain>
    </source>
</reference>
<keyword evidence="2" id="KW-1185">Reference proteome</keyword>
<dbReference type="VEuPathDB" id="FungiDB:SeMB42_g06178"/>
<evidence type="ECO:0000313" key="2">
    <source>
        <dbReference type="Proteomes" id="UP000317494"/>
    </source>
</evidence>